<name>A0A1M4SUW3_9BACT</name>
<evidence type="ECO:0000259" key="14">
    <source>
        <dbReference type="SMART" id="SM00928"/>
    </source>
</evidence>
<dbReference type="InterPro" id="IPR011537">
    <property type="entry name" value="NADH-UbQ_OxRdtase_suF"/>
</dbReference>
<evidence type="ECO:0000256" key="12">
    <source>
        <dbReference type="ARBA" id="ARBA00047712"/>
    </source>
</evidence>
<dbReference type="GO" id="GO:0046872">
    <property type="term" value="F:metal ion binding"/>
    <property type="evidence" value="ECO:0007669"/>
    <property type="project" value="UniProtKB-KW"/>
</dbReference>
<dbReference type="GO" id="GO:0010181">
    <property type="term" value="F:FMN binding"/>
    <property type="evidence" value="ECO:0007669"/>
    <property type="project" value="InterPro"/>
</dbReference>
<dbReference type="RefSeq" id="WP_073058883.1">
    <property type="nucleotide sequence ID" value="NZ_FQUS01000001.1"/>
</dbReference>
<dbReference type="InterPro" id="IPR037225">
    <property type="entry name" value="Nuo51_FMN-bd_sf"/>
</dbReference>
<dbReference type="FunFam" id="1.20.1440.230:FF:000001">
    <property type="entry name" value="Mitochondrial NADH dehydrogenase flavoprotein 1"/>
    <property type="match status" value="1"/>
</dbReference>
<dbReference type="Proteomes" id="UP000184041">
    <property type="component" value="Unassembled WGS sequence"/>
</dbReference>
<organism evidence="15 16">
    <name type="scientific">Fodinibius roseus</name>
    <dbReference type="NCBI Taxonomy" id="1194090"/>
    <lineage>
        <taxon>Bacteria</taxon>
        <taxon>Pseudomonadati</taxon>
        <taxon>Balneolota</taxon>
        <taxon>Balneolia</taxon>
        <taxon>Balneolales</taxon>
        <taxon>Balneolaceae</taxon>
        <taxon>Fodinibius</taxon>
    </lineage>
</organism>
<dbReference type="OrthoDB" id="9761899at2"/>
<evidence type="ECO:0000256" key="8">
    <source>
        <dbReference type="ARBA" id="ARBA00022967"/>
    </source>
</evidence>
<dbReference type="NCBIfam" id="NF010120">
    <property type="entry name" value="PRK13596.1"/>
    <property type="match status" value="1"/>
</dbReference>
<dbReference type="GO" id="GO:0045333">
    <property type="term" value="P:cellular respiration"/>
    <property type="evidence" value="ECO:0007669"/>
    <property type="project" value="TreeGrafter"/>
</dbReference>
<keyword evidence="16" id="KW-1185">Reference proteome</keyword>
<evidence type="ECO:0000313" key="15">
    <source>
        <dbReference type="EMBL" id="SHE35999.1"/>
    </source>
</evidence>
<dbReference type="InterPro" id="IPR037207">
    <property type="entry name" value="Nuop51_4Fe4S-bd_sf"/>
</dbReference>
<protein>
    <recommendedName>
        <fullName evidence="13">NADH-quinone oxidoreductase subunit F</fullName>
        <ecNumber evidence="13">7.1.1.-</ecNumber>
    </recommendedName>
</protein>
<dbReference type="InterPro" id="IPR001949">
    <property type="entry name" value="NADH-UbQ_OxRdtase_51kDa_CS"/>
</dbReference>
<evidence type="ECO:0000256" key="7">
    <source>
        <dbReference type="ARBA" id="ARBA00022723"/>
    </source>
</evidence>
<keyword evidence="10 13" id="KW-0411">Iron-sulfur</keyword>
<keyword evidence="13" id="KW-0874">Quinone</keyword>
<sequence length="429" mass="47983">MVEDWKSYEPLIIPDIPNLHRIEVYEEHDGYRAFRRILDNPEEWSRTNVTNEVKAANIRGRGGAGFNAGLKWSFMPQPDERPRYLACNGDESEPGTFKDRNIFEFNPHLFIEGALIAAYAMSVDVIYVYIRGEYIDWVRIFEKAVEEAYEKGYLGEDILGTGIDIEMYTTYGAGAYICGEETGMLESLEGKRGYPRIKPPFPAQKGLWGNPTTINNIETLANVPLVINNGADWYQSIGAEDHNGPVLYGISGHVNKPGVYEYPAGMPVEDLIYDVAGGIRGNKELKALIPGGTSTPVLRADQLEGVSMDSNSLRDAGSMMGTAGMVVLDEDTDMVDLLWRITHFFHHESCGQCTPCREGTGWLEKVLLKIKNGEGEIKDLDLLLDMTTQMEGRTICALADAAAWPVRHTINRFRDEFEERCKKSVHAVA</sequence>
<evidence type="ECO:0000256" key="13">
    <source>
        <dbReference type="RuleBase" id="RU364066"/>
    </source>
</evidence>
<dbReference type="SUPFAM" id="SSF142984">
    <property type="entry name" value="Nqo1 middle domain-like"/>
    <property type="match status" value="1"/>
</dbReference>
<dbReference type="GO" id="GO:0008137">
    <property type="term" value="F:NADH dehydrogenase (ubiquinone) activity"/>
    <property type="evidence" value="ECO:0007669"/>
    <property type="project" value="InterPro"/>
</dbReference>
<dbReference type="EC" id="7.1.1.-" evidence="13"/>
<evidence type="ECO:0000256" key="5">
    <source>
        <dbReference type="ARBA" id="ARBA00022630"/>
    </source>
</evidence>
<dbReference type="InterPro" id="IPR050837">
    <property type="entry name" value="ComplexI_51kDa_subunit"/>
</dbReference>
<dbReference type="STRING" id="1194090.SAMN05443144_101129"/>
<dbReference type="SUPFAM" id="SSF142019">
    <property type="entry name" value="Nqo1 FMN-binding domain-like"/>
    <property type="match status" value="1"/>
</dbReference>
<keyword evidence="4 13" id="KW-0004">4Fe-4S</keyword>
<evidence type="ECO:0000256" key="1">
    <source>
        <dbReference type="ARBA" id="ARBA00001917"/>
    </source>
</evidence>
<evidence type="ECO:0000313" key="16">
    <source>
        <dbReference type="Proteomes" id="UP000184041"/>
    </source>
</evidence>
<dbReference type="SMART" id="SM00928">
    <property type="entry name" value="NADH_4Fe-4S"/>
    <property type="match status" value="1"/>
</dbReference>
<evidence type="ECO:0000256" key="2">
    <source>
        <dbReference type="ARBA" id="ARBA00001966"/>
    </source>
</evidence>
<dbReference type="Gene3D" id="3.10.20.600">
    <property type="match status" value="1"/>
</dbReference>
<dbReference type="GO" id="GO:0003954">
    <property type="term" value="F:NADH dehydrogenase activity"/>
    <property type="evidence" value="ECO:0007669"/>
    <property type="project" value="TreeGrafter"/>
</dbReference>
<dbReference type="GO" id="GO:0051539">
    <property type="term" value="F:4 iron, 4 sulfur cluster binding"/>
    <property type="evidence" value="ECO:0007669"/>
    <property type="project" value="UniProtKB-UniRule"/>
</dbReference>
<dbReference type="PROSITE" id="PS00645">
    <property type="entry name" value="COMPLEX1_51K_2"/>
    <property type="match status" value="1"/>
</dbReference>
<dbReference type="Pfam" id="PF01512">
    <property type="entry name" value="Complex1_51K"/>
    <property type="match status" value="1"/>
</dbReference>
<evidence type="ECO:0000256" key="3">
    <source>
        <dbReference type="ARBA" id="ARBA00007523"/>
    </source>
</evidence>
<dbReference type="FunFam" id="3.40.50.11540:FF:000001">
    <property type="entry name" value="NADH dehydrogenase [ubiquinone] flavoprotein 1, mitochondrial"/>
    <property type="match status" value="1"/>
</dbReference>
<dbReference type="GO" id="GO:0051287">
    <property type="term" value="F:NAD binding"/>
    <property type="evidence" value="ECO:0007669"/>
    <property type="project" value="UniProtKB-UniRule"/>
</dbReference>
<dbReference type="InterPro" id="IPR011538">
    <property type="entry name" value="Nuo51_FMN-bd"/>
</dbReference>
<feature type="domain" description="NADH-ubiquinone oxidoreductase 51kDa subunit iron-sulphur binding" evidence="14">
    <location>
        <begin position="335"/>
        <end position="380"/>
    </location>
</feature>
<comment type="cofactor">
    <cofactor evidence="1 13">
        <name>FMN</name>
        <dbReference type="ChEBI" id="CHEBI:58210"/>
    </cofactor>
</comment>
<dbReference type="AlphaFoldDB" id="A0A1M4SUW3"/>
<evidence type="ECO:0000256" key="10">
    <source>
        <dbReference type="ARBA" id="ARBA00023014"/>
    </source>
</evidence>
<accession>A0A1M4SUW3</accession>
<keyword evidence="11 13" id="KW-0520">NAD</keyword>
<dbReference type="PANTHER" id="PTHR11780">
    <property type="entry name" value="NADH-UBIQUINONE OXIDOREDUCTASE FLAVOPROTEIN 1 NDUFV1"/>
    <property type="match status" value="1"/>
</dbReference>
<dbReference type="InterPro" id="IPR054765">
    <property type="entry name" value="SLBB_dom"/>
</dbReference>
<evidence type="ECO:0000256" key="6">
    <source>
        <dbReference type="ARBA" id="ARBA00022643"/>
    </source>
</evidence>
<dbReference type="NCBIfam" id="TIGR01959">
    <property type="entry name" value="nuoF_fam"/>
    <property type="match status" value="1"/>
</dbReference>
<dbReference type="Gene3D" id="1.20.1440.230">
    <property type="entry name" value="NADH-ubiquinone oxidoreductase 51kDa subunit, iron-sulphur binding domain"/>
    <property type="match status" value="1"/>
</dbReference>
<evidence type="ECO:0000256" key="4">
    <source>
        <dbReference type="ARBA" id="ARBA00022485"/>
    </source>
</evidence>
<comment type="cofactor">
    <cofactor evidence="2 13">
        <name>[4Fe-4S] cluster</name>
        <dbReference type="ChEBI" id="CHEBI:49883"/>
    </cofactor>
</comment>
<dbReference type="InterPro" id="IPR019575">
    <property type="entry name" value="Nuop51_4Fe4S-bd"/>
</dbReference>
<keyword evidence="8" id="KW-1278">Translocase</keyword>
<dbReference type="SUPFAM" id="SSF140490">
    <property type="entry name" value="Nqo1C-terminal domain-like"/>
    <property type="match status" value="1"/>
</dbReference>
<dbReference type="EMBL" id="FQUS01000001">
    <property type="protein sequence ID" value="SHE35999.1"/>
    <property type="molecule type" value="Genomic_DNA"/>
</dbReference>
<keyword evidence="6 13" id="KW-0288">FMN</keyword>
<dbReference type="GO" id="GO:0048038">
    <property type="term" value="F:quinone binding"/>
    <property type="evidence" value="ECO:0007669"/>
    <property type="project" value="UniProtKB-KW"/>
</dbReference>
<dbReference type="Pfam" id="PF22461">
    <property type="entry name" value="SLBB_2"/>
    <property type="match status" value="1"/>
</dbReference>
<gene>
    <name evidence="15" type="ORF">SAMN05443144_101129</name>
</gene>
<evidence type="ECO:0000256" key="11">
    <source>
        <dbReference type="ARBA" id="ARBA00023027"/>
    </source>
</evidence>
<comment type="catalytic activity">
    <reaction evidence="12 13">
        <text>a quinone + NADH + 5 H(+)(in) = a quinol + NAD(+) + 4 H(+)(out)</text>
        <dbReference type="Rhea" id="RHEA:57888"/>
        <dbReference type="ChEBI" id="CHEBI:15378"/>
        <dbReference type="ChEBI" id="CHEBI:24646"/>
        <dbReference type="ChEBI" id="CHEBI:57540"/>
        <dbReference type="ChEBI" id="CHEBI:57945"/>
        <dbReference type="ChEBI" id="CHEBI:132124"/>
    </reaction>
</comment>
<reference evidence="15 16" key="1">
    <citation type="submission" date="2016-11" db="EMBL/GenBank/DDBJ databases">
        <authorList>
            <person name="Jaros S."/>
            <person name="Januszkiewicz K."/>
            <person name="Wedrychowicz H."/>
        </authorList>
    </citation>
    <scope>NUCLEOTIDE SEQUENCE [LARGE SCALE GENOMIC DNA]</scope>
    <source>
        <strain evidence="15 16">DSM 21986</strain>
    </source>
</reference>
<keyword evidence="9 13" id="KW-0408">Iron</keyword>
<keyword evidence="5 13" id="KW-0285">Flavoprotein</keyword>
<comment type="function">
    <text evidence="13">NDH-1 shuttles electrons from NADH, via FMN and iron-sulfur (Fe-S) centers, to quinones in the respiratory chain.</text>
</comment>
<keyword evidence="7 13" id="KW-0479">Metal-binding</keyword>
<proteinExistence type="inferred from homology"/>
<comment type="similarity">
    <text evidence="3 13">Belongs to the complex I 51 kDa subunit family.</text>
</comment>
<dbReference type="Pfam" id="PF10589">
    <property type="entry name" value="NADH_4Fe-4S"/>
    <property type="match status" value="1"/>
</dbReference>
<dbReference type="PANTHER" id="PTHR11780:SF10">
    <property type="entry name" value="NADH DEHYDROGENASE [UBIQUINONE] FLAVOPROTEIN 1, MITOCHONDRIAL"/>
    <property type="match status" value="1"/>
</dbReference>
<evidence type="ECO:0000256" key="9">
    <source>
        <dbReference type="ARBA" id="ARBA00023004"/>
    </source>
</evidence>
<dbReference type="Gene3D" id="3.40.50.11540">
    <property type="entry name" value="NADH-ubiquinone oxidoreductase 51kDa subunit"/>
    <property type="match status" value="1"/>
</dbReference>